<keyword evidence="2" id="KW-1185">Reference proteome</keyword>
<accession>A0A2C9DSU9</accession>
<dbReference type="Proteomes" id="UP000318778">
    <property type="component" value="Segment"/>
</dbReference>
<proteinExistence type="predicted"/>
<evidence type="ECO:0000313" key="1">
    <source>
        <dbReference type="EMBL" id="ATI21082.1"/>
    </source>
</evidence>
<evidence type="ECO:0000313" key="2">
    <source>
        <dbReference type="Proteomes" id="UP000318778"/>
    </source>
</evidence>
<dbReference type="EMBL" id="MF467280">
    <property type="protein sequence ID" value="ATI21082.1"/>
    <property type="molecule type" value="Genomic_DNA"/>
</dbReference>
<name>A0A2C9DSU9_9POXV</name>
<sequence>MNNSRSSRGVAMAHCESYVGLLTTRISNRLLQAYAKHVSLGSTGSTTQAATQEAVNRVCESRTTKIYVFNGSRVSLGGGDEGIVSDDMPDSDAADRAQVRSLVMLHDTRKISDYGYLKTYSISRGFGVSNFNITKVLQPESRFHVTEEEVMETLEFLYEVHDVTLLPPREILFVNNNSRLNSVRCGTNSYTLIILLLSHSTRLRITRSDRGSREDVLTTRGEYLLFSCDRECLLSLDSETYSPDGDIFIATVLHLEPLSGVLSADARLDDGSAFMVSKNHRFMLPEMLPYRFASRLSSVSFFAVVVIFNKCTGDKSFYVVSNGSAFLGMREDRLSPEVSMNATMLRVDNERLFLRELVYRELTLAPRDVRKAMKLVPLSRTVSERTLNAFVSHTIFRDDEEAERTLCEDRLNLITSIRNEYCESVSACYYVAFLTSHESRSVSIPLSRF</sequence>
<organism evidence="1">
    <name type="scientific">Western grey kangaroopox virus</name>
    <dbReference type="NCBI Taxonomy" id="1566307"/>
    <lineage>
        <taxon>Viruses</taxon>
        <taxon>Varidnaviria</taxon>
        <taxon>Bamfordvirae</taxon>
        <taxon>Nucleocytoviricota</taxon>
        <taxon>Pokkesviricetes</taxon>
        <taxon>Chitovirales</taxon>
        <taxon>Poxviridae</taxon>
        <taxon>Chordopoxvirinae</taxon>
        <taxon>Macropopoxvirus</taxon>
        <taxon>Macropopoxvirus mfuliginosuspox</taxon>
        <taxon>Western kangaroopox virus</taxon>
    </lineage>
</organism>
<protein>
    <submittedName>
        <fullName evidence="1">Uncharacterized protein</fullName>
    </submittedName>
</protein>
<reference evidence="1" key="1">
    <citation type="journal article" date="2017" name="Virus Res.">
        <title>Complete genomic characterisation of two novel poxviruses (WKPV and EKPV) from western and eastern grey kangaroos.</title>
        <authorList>
            <person name="Bennett M."/>
            <person name="Tu S.L."/>
            <person name="Upton C."/>
            <person name="McArtor C."/>
            <person name="Gillett A."/>
            <person name="Laird T."/>
            <person name="O'Dea M."/>
        </authorList>
    </citation>
    <scope>NUCLEOTIDE SEQUENCE [LARGE SCALE GENOMIC DNA]</scope>
    <source>
        <strain evidence="1">Western Australia</strain>
    </source>
</reference>